<dbReference type="Gene3D" id="3.40.50.720">
    <property type="entry name" value="NAD(P)-binding Rossmann-like Domain"/>
    <property type="match status" value="1"/>
</dbReference>
<feature type="region of interest" description="Disordered" evidence="1">
    <location>
        <begin position="1"/>
        <end position="20"/>
    </location>
</feature>
<sequence length="331" mass="36542">MPDRRGEKFPNNRNHQISPQVDFPRANTHQFYPYIMNIFVTGASGRVGSHIIPHLVSRGHTVTGLVRSPQAAKKIEALGATAVIGDIADRELLKKHARESDGVVHCALNHKTNNLDAEHRDERVILDLLADELEGSGKALVLSSGSGTVRPGQDEHSPSDSSVLTRAKTEQAVLAYKDRGIRSIVVRLAMNTHSADEIHMFEALLLRTGKQTGFLPYLEGVHWSACHADDAGLLYVLALETAKPGTVVHAVQEFPELKEIVEVLGRKTNTNVRPITKDQINELNLGMVGIFLQLHQDFSTTWTRQTFGWEPKGQLLIDELNEASSAYFQAA</sequence>
<organism evidence="3">
    <name type="scientific">Phaffia rhodozyma</name>
    <name type="common">Yeast</name>
    <name type="synonym">Xanthophyllomyces dendrorhous</name>
    <dbReference type="NCBI Taxonomy" id="264483"/>
    <lineage>
        <taxon>Eukaryota</taxon>
        <taxon>Fungi</taxon>
        <taxon>Dikarya</taxon>
        <taxon>Basidiomycota</taxon>
        <taxon>Agaricomycotina</taxon>
        <taxon>Tremellomycetes</taxon>
        <taxon>Cystofilobasidiales</taxon>
        <taxon>Mrakiaceae</taxon>
        <taxon>Phaffia</taxon>
    </lineage>
</organism>
<dbReference type="SUPFAM" id="SSF51735">
    <property type="entry name" value="NAD(P)-binding Rossmann-fold domains"/>
    <property type="match status" value="1"/>
</dbReference>
<dbReference type="Pfam" id="PF13460">
    <property type="entry name" value="NAD_binding_10"/>
    <property type="match status" value="1"/>
</dbReference>
<dbReference type="EMBL" id="KX384928">
    <property type="protein sequence ID" value="AOR51865.1"/>
    <property type="molecule type" value="mRNA"/>
</dbReference>
<dbReference type="InterPro" id="IPR036291">
    <property type="entry name" value="NAD(P)-bd_dom_sf"/>
</dbReference>
<dbReference type="PANTHER" id="PTHR48079:SF9">
    <property type="entry name" value="PUTATIVE-RELATED"/>
    <property type="match status" value="1"/>
</dbReference>
<proteinExistence type="evidence at transcript level"/>
<reference evidence="3" key="1">
    <citation type="journal article" date="2016" name="PLoS ONE">
        <title>The Involvement of Mig1 from Xanthophyllomyces dendrorhous in Catabolic Repression: An Active Mechanism Contributing to the Regulation of Carotenoid Production.</title>
        <authorList>
            <person name="Alcaino J."/>
            <person name="Bravo N."/>
            <person name="Cordova P."/>
            <person name="Marcoleta A.E."/>
            <person name="Contreras G."/>
            <person name="Barahona S."/>
            <person name="Sepulveda D."/>
            <person name="Fernandez-Lobato M."/>
            <person name="Baeza M."/>
            <person name="Cifuentes V."/>
        </authorList>
    </citation>
    <scope>NUCLEOTIDE SEQUENCE</scope>
    <source>
        <strain evidence="3">UCD 67-385</strain>
    </source>
</reference>
<evidence type="ECO:0000256" key="1">
    <source>
        <dbReference type="SAM" id="MobiDB-lite"/>
    </source>
</evidence>
<evidence type="ECO:0000259" key="2">
    <source>
        <dbReference type="Pfam" id="PF13460"/>
    </source>
</evidence>
<dbReference type="InterPro" id="IPR016040">
    <property type="entry name" value="NAD(P)-bd_dom"/>
</dbReference>
<dbReference type="GO" id="GO:0005737">
    <property type="term" value="C:cytoplasm"/>
    <property type="evidence" value="ECO:0007669"/>
    <property type="project" value="TreeGrafter"/>
</dbReference>
<gene>
    <name evidence="3" type="primary">HSD3B</name>
</gene>
<dbReference type="GO" id="GO:0004029">
    <property type="term" value="F:aldehyde dehydrogenase (NAD+) activity"/>
    <property type="evidence" value="ECO:0007669"/>
    <property type="project" value="TreeGrafter"/>
</dbReference>
<feature type="region of interest" description="Disordered" evidence="1">
    <location>
        <begin position="144"/>
        <end position="163"/>
    </location>
</feature>
<dbReference type="AlphaFoldDB" id="A0A1C9U6B1"/>
<evidence type="ECO:0000313" key="3">
    <source>
        <dbReference type="EMBL" id="AOR51865.1"/>
    </source>
</evidence>
<accession>A0A1C9U6B1</accession>
<protein>
    <submittedName>
        <fullName evidence="3">3-beta hydroxysteroid dehydrogenase</fullName>
    </submittedName>
</protein>
<name>A0A1C9U6B1_PHARH</name>
<feature type="compositionally biased region" description="Basic and acidic residues" evidence="1">
    <location>
        <begin position="1"/>
        <end position="10"/>
    </location>
</feature>
<dbReference type="InterPro" id="IPR051783">
    <property type="entry name" value="NAD(P)-dependent_oxidoreduct"/>
</dbReference>
<dbReference type="PANTHER" id="PTHR48079">
    <property type="entry name" value="PROTEIN YEEZ"/>
    <property type="match status" value="1"/>
</dbReference>
<feature type="domain" description="NAD(P)-binding" evidence="2">
    <location>
        <begin position="42"/>
        <end position="187"/>
    </location>
</feature>